<feature type="disulfide bond" evidence="6">
    <location>
        <begin position="1226"/>
        <end position="1253"/>
    </location>
</feature>
<dbReference type="InterPro" id="IPR056619">
    <property type="entry name" value="C8-3_MUC4"/>
</dbReference>
<keyword evidence="8" id="KW-0732">Signal</keyword>
<dbReference type="SMART" id="SM00723">
    <property type="entry name" value="AMOP"/>
    <property type="match status" value="1"/>
</dbReference>
<dbReference type="Pfam" id="PF06119">
    <property type="entry name" value="NIDO"/>
    <property type="match status" value="1"/>
</dbReference>
<keyword evidence="5 6" id="KW-1015">Disulfide bond</keyword>
<evidence type="ECO:0000259" key="10">
    <source>
        <dbReference type="PROSITE" id="PS50923"/>
    </source>
</evidence>
<name>A0A7E4V1P8_PANRE</name>
<dbReference type="InterPro" id="IPR000436">
    <property type="entry name" value="Sushi_SCR_CCP_dom"/>
</dbReference>
<reference evidence="14" key="2">
    <citation type="submission" date="2020-10" db="UniProtKB">
        <authorList>
            <consortium name="WormBaseParasite"/>
        </authorList>
    </citation>
    <scope>IDENTIFICATION</scope>
</reference>
<dbReference type="Pfam" id="PF23263">
    <property type="entry name" value="C8-3_MUC4"/>
    <property type="match status" value="1"/>
</dbReference>
<sequence length="1342" mass="155199">MLIVILFVAIALDGTLCYDTEAVPAPRTSNLPISPSLAMTANAAPITSTIYDDRGNQRSHIYDNQRNAINPLTLSQAIFLNTVSNVQQPGIHSNRNMFGLPGNQTPRITAQSLRELDWTQIDRRAEEGWWHLYPFGERYFDRELSHRPWMDKQIDLDFFLPFYGFRFNYTFIFHEGFIAFSYPWYIQPPYTYPNPHWPKKPDPSIIAAFMAEQQLQHVGDNRISNVWFRIVERPPSLVGYNDVNRDFVTPAPHEQLTVKQPQGVYSYEDPRFYRTYQGRQLKTQEGRIEDPEMLDRITSDIRHGMVGARGWKADYALIITWERMAYGGAPKITKTDQYERAKRWQNTYQMVVATDEIRTYCMFNFANINWTSSATSGAITGGRGGKQSALVGFNGGNGTGYFELPYSAEGNSYKLVQYGSTQIAGRWLARIDEQIQYGGCSNASRGTIETSQQYGNMLGGFALNVSGPCYRPTDIIRLQFDEITIECERIDMVIARCVIPVNRVFRTGLVELKLSVDGGKNYPWWNKFYVLQPGLARRRVNLVNDAREPNNNWNAFDARNLTLTWEYQNITANYNAQIDIALWGYWEDVEGHSFKQIGYVARRQPNSGAYTFDPNSIMFDDEADPEAWRYYRGGMVQVRVSDTWLNDRGDGMYWSEPVSFGWFYHRKWEYELGRQWAFELCQEWYDYDGRRENFNMELEPKIPCPCSLDQALVDVGRFTALPDCDMEGDHKCYYTQGAKHCVVSTFSVWTGAGQMCCYDYEGWLMFSDDFEYNTQYLRFYSAGVPYRAHPWGAFPYKRPPYVPTLSNFYNDLLPYDYCCKWAGHCEFFFWRRQTSSCQMYKPPVLGYVYGSGHMTTFDGQRYSFHGKGYYVLAMIKSPRHDLMVQARLEQPPQTLWEGDVRATVCTGIAARDNQSSIVQVFARKDFRRWRYKTDIYVDGVRIYFDMSWKKIQTFQGVTIRNPPRNMNQSEIDIMFTTGVGIRIQESRGLLNVIMTLPDNYKEHSTYAYDMNSLEYNNYATPWDLFAAGQVNNTNFNAGVPTFGRCASTYRTLGLLGTYNDDSRDDLTTPDCMTVPTSYPQTLLDARNVYYNFGEKWRLDRNLQLLQLFQPEHNPIYDPLSFARSNYEPVFDPYYSSNYTAFESFIFSREEVRVACQGLPACEFDYLLTGRRETGLDTLSFEKKFDDIKSKGETKLVSCGPLVKNPGVIKFPPGNNYLHGVTVTFTCKPEYFLHGDQQRTCINGSWSPGWWVWCRERSQEYALKWMTGILSSVAIVLFITAIFAMCIAHGRERQREFIRRKYRTTSFSSKKTPIPSSLGLISTPMPTSEPPPDLDFQGFTTSV</sequence>
<evidence type="ECO:0000256" key="4">
    <source>
        <dbReference type="ARBA" id="ARBA00023136"/>
    </source>
</evidence>
<feature type="domain" description="Sushi" evidence="10">
    <location>
        <begin position="1196"/>
        <end position="1255"/>
    </location>
</feature>
<dbReference type="InterPro" id="IPR005533">
    <property type="entry name" value="AMOP_dom"/>
</dbReference>
<dbReference type="CDD" id="cd00033">
    <property type="entry name" value="CCP"/>
    <property type="match status" value="1"/>
</dbReference>
<evidence type="ECO:0000259" key="9">
    <source>
        <dbReference type="PROSITE" id="PS50856"/>
    </source>
</evidence>
<dbReference type="InterPro" id="IPR035976">
    <property type="entry name" value="Sushi/SCR/CCP_sf"/>
</dbReference>
<dbReference type="Proteomes" id="UP000492821">
    <property type="component" value="Unassembled WGS sequence"/>
</dbReference>
<dbReference type="Gene3D" id="2.10.70.10">
    <property type="entry name" value="Complement Module, domain 1"/>
    <property type="match status" value="1"/>
</dbReference>
<evidence type="ECO:0000256" key="7">
    <source>
        <dbReference type="SAM" id="Phobius"/>
    </source>
</evidence>
<dbReference type="SUPFAM" id="SSF57535">
    <property type="entry name" value="Complement control module/SCR domain"/>
    <property type="match status" value="1"/>
</dbReference>
<feature type="domain" description="NIDO" evidence="11">
    <location>
        <begin position="275"/>
        <end position="434"/>
    </location>
</feature>
<reference evidence="13" key="1">
    <citation type="journal article" date="2013" name="Genetics">
        <title>The draft genome and transcriptome of Panagrellus redivivus are shaped by the harsh demands of a free-living lifestyle.</title>
        <authorList>
            <person name="Srinivasan J."/>
            <person name="Dillman A.R."/>
            <person name="Macchietto M.G."/>
            <person name="Heikkinen L."/>
            <person name="Lakso M."/>
            <person name="Fracchia K.M."/>
            <person name="Antoshechkin I."/>
            <person name="Mortazavi A."/>
            <person name="Wong G."/>
            <person name="Sternberg P.W."/>
        </authorList>
    </citation>
    <scope>NUCLEOTIDE SEQUENCE [LARGE SCALE GENOMIC DNA]</scope>
    <source>
        <strain evidence="13">MT8872</strain>
    </source>
</reference>
<dbReference type="Pfam" id="PF00094">
    <property type="entry name" value="VWD"/>
    <property type="match status" value="1"/>
</dbReference>
<evidence type="ECO:0000256" key="8">
    <source>
        <dbReference type="SAM" id="SignalP"/>
    </source>
</evidence>
<accession>A0A7E4V1P8</accession>
<protein>
    <submittedName>
        <fullName evidence="14">AMOP domain protein</fullName>
    </submittedName>
</protein>
<proteinExistence type="predicted"/>
<evidence type="ECO:0000313" key="13">
    <source>
        <dbReference type="Proteomes" id="UP000492821"/>
    </source>
</evidence>
<dbReference type="GO" id="GO:0007160">
    <property type="term" value="P:cell-matrix adhesion"/>
    <property type="evidence" value="ECO:0007669"/>
    <property type="project" value="InterPro"/>
</dbReference>
<dbReference type="PROSITE" id="PS51220">
    <property type="entry name" value="NIDO"/>
    <property type="match status" value="1"/>
</dbReference>
<evidence type="ECO:0000256" key="1">
    <source>
        <dbReference type="ARBA" id="ARBA00004370"/>
    </source>
</evidence>
<dbReference type="WBParaSite" id="Pan_g155.t1">
    <property type="protein sequence ID" value="Pan_g155.t1"/>
    <property type="gene ID" value="Pan_g155"/>
</dbReference>
<comment type="caution">
    <text evidence="6">Lacks conserved residue(s) required for the propagation of feature annotation.</text>
</comment>
<dbReference type="InterPro" id="IPR003886">
    <property type="entry name" value="NIDO_dom"/>
</dbReference>
<dbReference type="PROSITE" id="PS50923">
    <property type="entry name" value="SUSHI"/>
    <property type="match status" value="1"/>
</dbReference>
<dbReference type="PANTHER" id="PTHR13802:SF52">
    <property type="entry name" value="MUCIN-4"/>
    <property type="match status" value="1"/>
</dbReference>
<dbReference type="Pfam" id="PF03782">
    <property type="entry name" value="AMOP"/>
    <property type="match status" value="1"/>
</dbReference>
<keyword evidence="4 7" id="KW-0472">Membrane</keyword>
<dbReference type="GO" id="GO:0016020">
    <property type="term" value="C:membrane"/>
    <property type="evidence" value="ECO:0007669"/>
    <property type="project" value="UniProtKB-SubCell"/>
</dbReference>
<evidence type="ECO:0000256" key="3">
    <source>
        <dbReference type="ARBA" id="ARBA00022989"/>
    </source>
</evidence>
<feature type="transmembrane region" description="Helical" evidence="7">
    <location>
        <begin position="1264"/>
        <end position="1289"/>
    </location>
</feature>
<dbReference type="Pfam" id="PF00084">
    <property type="entry name" value="Sushi"/>
    <property type="match status" value="1"/>
</dbReference>
<feature type="chain" id="PRO_5028955517" evidence="8">
    <location>
        <begin position="18"/>
        <end position="1342"/>
    </location>
</feature>
<comment type="subcellular location">
    <subcellularLocation>
        <location evidence="1">Membrane</location>
    </subcellularLocation>
</comment>
<dbReference type="PROSITE" id="PS51233">
    <property type="entry name" value="VWFD"/>
    <property type="match status" value="1"/>
</dbReference>
<keyword evidence="2 7" id="KW-0812">Transmembrane</keyword>
<evidence type="ECO:0000259" key="11">
    <source>
        <dbReference type="PROSITE" id="PS51220"/>
    </source>
</evidence>
<evidence type="ECO:0000256" key="5">
    <source>
        <dbReference type="ARBA" id="ARBA00023157"/>
    </source>
</evidence>
<keyword evidence="3 7" id="KW-1133">Transmembrane helix</keyword>
<feature type="signal peptide" evidence="8">
    <location>
        <begin position="1"/>
        <end position="17"/>
    </location>
</feature>
<keyword evidence="13" id="KW-1185">Reference proteome</keyword>
<evidence type="ECO:0000256" key="6">
    <source>
        <dbReference type="PROSITE-ProRule" id="PRU00302"/>
    </source>
</evidence>
<dbReference type="PANTHER" id="PTHR13802">
    <property type="entry name" value="MUCIN 4-RELATED"/>
    <property type="match status" value="1"/>
</dbReference>
<organism evidence="13 14">
    <name type="scientific">Panagrellus redivivus</name>
    <name type="common">Microworm</name>
    <dbReference type="NCBI Taxonomy" id="6233"/>
    <lineage>
        <taxon>Eukaryota</taxon>
        <taxon>Metazoa</taxon>
        <taxon>Ecdysozoa</taxon>
        <taxon>Nematoda</taxon>
        <taxon>Chromadorea</taxon>
        <taxon>Rhabditida</taxon>
        <taxon>Tylenchina</taxon>
        <taxon>Panagrolaimomorpha</taxon>
        <taxon>Panagrolaimoidea</taxon>
        <taxon>Panagrolaimidae</taxon>
        <taxon>Panagrellus</taxon>
    </lineage>
</organism>
<dbReference type="SMART" id="SM00032">
    <property type="entry name" value="CCP"/>
    <property type="match status" value="1"/>
</dbReference>
<evidence type="ECO:0000313" key="14">
    <source>
        <dbReference type="WBParaSite" id="Pan_g155.t1"/>
    </source>
</evidence>
<dbReference type="InterPro" id="IPR051495">
    <property type="entry name" value="Epithelial_Barrier/Signaling"/>
</dbReference>
<feature type="domain" description="AMOP" evidence="9">
    <location>
        <begin position="673"/>
        <end position="832"/>
    </location>
</feature>
<dbReference type="PROSITE" id="PS50856">
    <property type="entry name" value="AMOP"/>
    <property type="match status" value="1"/>
</dbReference>
<keyword evidence="6" id="KW-0768">Sushi</keyword>
<evidence type="ECO:0000256" key="2">
    <source>
        <dbReference type="ARBA" id="ARBA00022692"/>
    </source>
</evidence>
<feature type="domain" description="VWFD" evidence="12">
    <location>
        <begin position="844"/>
        <end position="1104"/>
    </location>
</feature>
<dbReference type="SMART" id="SM00539">
    <property type="entry name" value="NIDO"/>
    <property type="match status" value="1"/>
</dbReference>
<evidence type="ECO:0000259" key="12">
    <source>
        <dbReference type="PROSITE" id="PS51233"/>
    </source>
</evidence>
<dbReference type="InterPro" id="IPR001846">
    <property type="entry name" value="VWF_type-D"/>
</dbReference>